<keyword evidence="2" id="KW-1185">Reference proteome</keyword>
<organism evidence="1 2">
    <name type="scientific">Litorilituus lipolyticus</name>
    <dbReference type="NCBI Taxonomy" id="2491017"/>
    <lineage>
        <taxon>Bacteria</taxon>
        <taxon>Pseudomonadati</taxon>
        <taxon>Pseudomonadota</taxon>
        <taxon>Gammaproteobacteria</taxon>
        <taxon>Alteromonadales</taxon>
        <taxon>Colwelliaceae</taxon>
        <taxon>Litorilituus</taxon>
    </lineage>
</organism>
<protein>
    <recommendedName>
        <fullName evidence="3">GNAT family N-acetyltransferase</fullName>
    </recommendedName>
</protein>
<comment type="caution">
    <text evidence="1">The sequence shown here is derived from an EMBL/GenBank/DDBJ whole genome shotgun (WGS) entry which is preliminary data.</text>
</comment>
<dbReference type="Proteomes" id="UP000315303">
    <property type="component" value="Unassembled WGS sequence"/>
</dbReference>
<proteinExistence type="predicted"/>
<accession>A0A502KV54</accession>
<dbReference type="OrthoDB" id="1424091at2"/>
<evidence type="ECO:0000313" key="2">
    <source>
        <dbReference type="Proteomes" id="UP000315303"/>
    </source>
</evidence>
<dbReference type="EMBL" id="SAWY01000033">
    <property type="protein sequence ID" value="TPH13583.1"/>
    <property type="molecule type" value="Genomic_DNA"/>
</dbReference>
<reference evidence="1 2" key="1">
    <citation type="submission" date="2019-01" db="EMBL/GenBank/DDBJ databases">
        <title>Litorilituus lipolytica sp. nov., isolated from intertidal sand of the Yellow Sea in China.</title>
        <authorList>
            <person name="Liu A."/>
        </authorList>
    </citation>
    <scope>NUCLEOTIDE SEQUENCE [LARGE SCALE GENOMIC DNA]</scope>
    <source>
        <strain evidence="1 2">RZ04</strain>
    </source>
</reference>
<dbReference type="Gene3D" id="3.40.630.30">
    <property type="match status" value="1"/>
</dbReference>
<gene>
    <name evidence="1" type="ORF">EPA86_13355</name>
</gene>
<evidence type="ECO:0000313" key="1">
    <source>
        <dbReference type="EMBL" id="TPH13583.1"/>
    </source>
</evidence>
<sequence>MNSQFVPNLFMAPETYLSKYFYFRPLNQEVAEQDYEAVMSSQKSLQGIFGPDYDWPESTMTLQQSKASLQVHQQEFLANQAFAYSVFNNEKDRCLGSVYIDPCQSSTFDCEVYFWIRDDSRALEELLYQTVLTWLKHDWPFTQLAFPGRNITWQDWQLVMNVNKQKPKTIK</sequence>
<evidence type="ECO:0008006" key="3">
    <source>
        <dbReference type="Google" id="ProtNLM"/>
    </source>
</evidence>
<dbReference type="RefSeq" id="WP_140604415.1">
    <property type="nucleotide sequence ID" value="NZ_SAWY01000033.1"/>
</dbReference>
<dbReference type="AlphaFoldDB" id="A0A502KV54"/>
<name>A0A502KV54_9GAMM</name>